<reference evidence="6 7" key="1">
    <citation type="submission" date="2018-01" db="EMBL/GenBank/DDBJ databases">
        <title>Deinococcus koreensis sp. nov., a radiation-resistant bacterium isolated from river water.</title>
        <authorList>
            <person name="Choi A."/>
        </authorList>
    </citation>
    <scope>NUCLEOTIDE SEQUENCE [LARGE SCALE GENOMIC DNA]</scope>
    <source>
        <strain evidence="6 7">SJW1-2</strain>
    </source>
</reference>
<dbReference type="GO" id="GO:0009279">
    <property type="term" value="C:cell outer membrane"/>
    <property type="evidence" value="ECO:0007669"/>
    <property type="project" value="UniProtKB-SubCell"/>
</dbReference>
<dbReference type="InterPro" id="IPR012902">
    <property type="entry name" value="N_methyl_site"/>
</dbReference>
<keyword evidence="4" id="KW-0998">Cell outer membrane</keyword>
<keyword evidence="5" id="KW-0812">Transmembrane</keyword>
<gene>
    <name evidence="6" type="ORF">CVO96_09185</name>
</gene>
<comment type="caution">
    <text evidence="6">The sequence shown here is derived from an EMBL/GenBank/DDBJ whole genome shotgun (WGS) entry which is preliminary data.</text>
</comment>
<dbReference type="Proteomes" id="UP000236379">
    <property type="component" value="Unassembled WGS sequence"/>
</dbReference>
<dbReference type="NCBIfam" id="TIGR02532">
    <property type="entry name" value="IV_pilin_GFxxxE"/>
    <property type="match status" value="1"/>
</dbReference>
<accession>A0A2K3UYB2</accession>
<keyword evidence="5" id="KW-0472">Membrane</keyword>
<feature type="transmembrane region" description="Helical" evidence="5">
    <location>
        <begin position="12"/>
        <end position="36"/>
    </location>
</feature>
<keyword evidence="3" id="KW-0574">Periplasm</keyword>
<dbReference type="AlphaFoldDB" id="A0A2K3UYB2"/>
<evidence type="ECO:0000256" key="2">
    <source>
        <dbReference type="ARBA" id="ARBA00004418"/>
    </source>
</evidence>
<dbReference type="GO" id="GO:0042597">
    <property type="term" value="C:periplasmic space"/>
    <property type="evidence" value="ECO:0007669"/>
    <property type="project" value="UniProtKB-SubCell"/>
</dbReference>
<keyword evidence="7" id="KW-1185">Reference proteome</keyword>
<protein>
    <recommendedName>
        <fullName evidence="8">Prepilin-type cleavage/methylation domain-containing protein</fullName>
    </recommendedName>
</protein>
<name>A0A2K3UYB2_9DEIO</name>
<dbReference type="SUPFAM" id="SSF54523">
    <property type="entry name" value="Pili subunits"/>
    <property type="match status" value="1"/>
</dbReference>
<keyword evidence="5" id="KW-1133">Transmembrane helix</keyword>
<dbReference type="PROSITE" id="PS00409">
    <property type="entry name" value="PROKAR_NTER_METHYL"/>
    <property type="match status" value="1"/>
</dbReference>
<evidence type="ECO:0000256" key="5">
    <source>
        <dbReference type="SAM" id="Phobius"/>
    </source>
</evidence>
<dbReference type="Gene3D" id="3.30.700.10">
    <property type="entry name" value="Glycoprotein, Type 4 Pilin"/>
    <property type="match status" value="1"/>
</dbReference>
<sequence length="152" mass="15684">MSRQAGFTLIEVMVATMILGVIITAVLGPLTGMFGLTRKSMAQTDATSVAQATLEDVRGQWLNWGKYDAGCVTGDAFPATVTVSVQNLDTQLGLVGSATPLTRSTLAACLGSTGPRTDPAPTTSPALRRLTVTATVGGRPSTLVTEVAQSND</sequence>
<dbReference type="RefSeq" id="WP_103311972.1">
    <property type="nucleotide sequence ID" value="NZ_PPPD01000001.1"/>
</dbReference>
<comment type="subcellular location">
    <subcellularLocation>
        <location evidence="1">Cell outer membrane</location>
        <topology evidence="1">Single-pass membrane protein</topology>
    </subcellularLocation>
    <subcellularLocation>
        <location evidence="2">Periplasm</location>
    </subcellularLocation>
</comment>
<evidence type="ECO:0000256" key="4">
    <source>
        <dbReference type="ARBA" id="ARBA00023237"/>
    </source>
</evidence>
<organism evidence="6 7">
    <name type="scientific">Deinococcus koreensis</name>
    <dbReference type="NCBI Taxonomy" id="2054903"/>
    <lineage>
        <taxon>Bacteria</taxon>
        <taxon>Thermotogati</taxon>
        <taxon>Deinococcota</taxon>
        <taxon>Deinococci</taxon>
        <taxon>Deinococcales</taxon>
        <taxon>Deinococcaceae</taxon>
        <taxon>Deinococcus</taxon>
    </lineage>
</organism>
<dbReference type="Pfam" id="PF07963">
    <property type="entry name" value="N_methyl"/>
    <property type="match status" value="1"/>
</dbReference>
<evidence type="ECO:0000313" key="6">
    <source>
        <dbReference type="EMBL" id="PNY81529.1"/>
    </source>
</evidence>
<proteinExistence type="predicted"/>
<evidence type="ECO:0000256" key="3">
    <source>
        <dbReference type="ARBA" id="ARBA00022764"/>
    </source>
</evidence>
<dbReference type="EMBL" id="PPPD01000001">
    <property type="protein sequence ID" value="PNY81529.1"/>
    <property type="molecule type" value="Genomic_DNA"/>
</dbReference>
<evidence type="ECO:0000256" key="1">
    <source>
        <dbReference type="ARBA" id="ARBA00004203"/>
    </source>
</evidence>
<evidence type="ECO:0008006" key="8">
    <source>
        <dbReference type="Google" id="ProtNLM"/>
    </source>
</evidence>
<dbReference type="InterPro" id="IPR045584">
    <property type="entry name" value="Pilin-like"/>
</dbReference>
<evidence type="ECO:0000313" key="7">
    <source>
        <dbReference type="Proteomes" id="UP000236379"/>
    </source>
</evidence>